<dbReference type="GO" id="GO:0015627">
    <property type="term" value="C:type II protein secretion system complex"/>
    <property type="evidence" value="ECO:0007669"/>
    <property type="project" value="InterPro"/>
</dbReference>
<evidence type="ECO:0000256" key="5">
    <source>
        <dbReference type="ARBA" id="ARBA00022519"/>
    </source>
</evidence>
<feature type="domain" description="GspL periplasmic" evidence="13">
    <location>
        <begin position="253"/>
        <end position="404"/>
    </location>
</feature>
<evidence type="ECO:0000256" key="8">
    <source>
        <dbReference type="ARBA" id="ARBA00022989"/>
    </source>
</evidence>
<evidence type="ECO:0000256" key="6">
    <source>
        <dbReference type="ARBA" id="ARBA00022692"/>
    </source>
</evidence>
<comment type="function">
    <text evidence="10">Inner membrane component of the type II secretion system required for the energy-dependent secretion of extracellular factors such as proteases and toxins from the periplasm.</text>
</comment>
<dbReference type="Proteomes" id="UP000623842">
    <property type="component" value="Unassembled WGS sequence"/>
</dbReference>
<keyword evidence="4" id="KW-1003">Cell membrane</keyword>
<comment type="subcellular location">
    <subcellularLocation>
        <location evidence="1">Cell inner membrane</location>
        <topology evidence="1">Single-pass membrane protein</topology>
    </subcellularLocation>
</comment>
<evidence type="ECO:0000256" key="2">
    <source>
        <dbReference type="ARBA" id="ARBA00005318"/>
    </source>
</evidence>
<feature type="domain" description="GspL cytoplasmic actin-ATPase-like" evidence="12">
    <location>
        <begin position="5"/>
        <end position="243"/>
    </location>
</feature>
<keyword evidence="7 10" id="KW-0653">Protein transport</keyword>
<dbReference type="SUPFAM" id="SSF53067">
    <property type="entry name" value="Actin-like ATPase domain"/>
    <property type="match status" value="2"/>
</dbReference>
<gene>
    <name evidence="14" type="primary">gspL</name>
    <name evidence="14" type="ORF">GCM10017161_36640</name>
</gene>
<organism evidence="14 15">
    <name type="scientific">Thalassotalea marina</name>
    <dbReference type="NCBI Taxonomy" id="1673741"/>
    <lineage>
        <taxon>Bacteria</taxon>
        <taxon>Pseudomonadati</taxon>
        <taxon>Pseudomonadota</taxon>
        <taxon>Gammaproteobacteria</taxon>
        <taxon>Alteromonadales</taxon>
        <taxon>Colwelliaceae</taxon>
        <taxon>Thalassotalea</taxon>
    </lineage>
</organism>
<sequence>MAEQLFIRLPSTQEQPIYWLVWSSAEKEIIASGELTGAEQLSLLTDKASKRNVVVLTDSQNITLKQLNVPAKSKKAIHQAVPYMLEDDLAQEVDSLFFAYGTHTTDKSNCSVAIVERSQMQTWLAWLAEASIEANYMIPDILAMPQADNQWQSIAINNTILLRTGKWSGYSIDRSIWAFLLPKLIATEADSDEPIEIANYSPLPELVDGVNVVEQPEELPLALLAMNVDVKAFNLLQGEFKLKTERAPWVKSWAWAAGIAVTAILLNVAYKGIHLMQLNDQITQTEQQIVASYKKAFPQTQRIRITTIRSQLKRKLAGIGGNSQQADFLHMLEQMQPAFAQATSIKPESLRYDSKRNEMRMQASAKDYQAFEKFQNALKQRQLETSQGALNSQGNSVTGSISIKMNNGGRS</sequence>
<comment type="caution">
    <text evidence="14">The sequence shown here is derived from an EMBL/GenBank/DDBJ whole genome shotgun (WGS) entry which is preliminary data.</text>
</comment>
<keyword evidence="5" id="KW-0997">Cell inner membrane</keyword>
<dbReference type="EMBL" id="BNCK01000010">
    <property type="protein sequence ID" value="GHG03940.1"/>
    <property type="molecule type" value="Genomic_DNA"/>
</dbReference>
<evidence type="ECO:0000259" key="12">
    <source>
        <dbReference type="Pfam" id="PF05134"/>
    </source>
</evidence>
<evidence type="ECO:0000313" key="15">
    <source>
        <dbReference type="Proteomes" id="UP000623842"/>
    </source>
</evidence>
<dbReference type="GO" id="GO:0009276">
    <property type="term" value="C:Gram-negative-bacterium-type cell wall"/>
    <property type="evidence" value="ECO:0007669"/>
    <property type="project" value="InterPro"/>
</dbReference>
<dbReference type="GO" id="GO:0015628">
    <property type="term" value="P:protein secretion by the type II secretion system"/>
    <property type="evidence" value="ECO:0007669"/>
    <property type="project" value="InterPro"/>
</dbReference>
<reference evidence="14" key="2">
    <citation type="submission" date="2020-09" db="EMBL/GenBank/DDBJ databases">
        <authorList>
            <person name="Sun Q."/>
            <person name="Kim S."/>
        </authorList>
    </citation>
    <scope>NUCLEOTIDE SEQUENCE</scope>
    <source>
        <strain evidence="14">KCTC 42731</strain>
    </source>
</reference>
<evidence type="ECO:0000256" key="7">
    <source>
        <dbReference type="ARBA" id="ARBA00022927"/>
    </source>
</evidence>
<evidence type="ECO:0000313" key="14">
    <source>
        <dbReference type="EMBL" id="GHG03940.1"/>
    </source>
</evidence>
<evidence type="ECO:0000256" key="11">
    <source>
        <dbReference type="SAM" id="MobiDB-lite"/>
    </source>
</evidence>
<dbReference type="GO" id="GO:0005886">
    <property type="term" value="C:plasma membrane"/>
    <property type="evidence" value="ECO:0007669"/>
    <property type="project" value="UniProtKB-SubCell"/>
</dbReference>
<evidence type="ECO:0000256" key="4">
    <source>
        <dbReference type="ARBA" id="ARBA00022475"/>
    </source>
</evidence>
<comment type="similarity">
    <text evidence="2 10">Belongs to the GSP L family.</text>
</comment>
<feature type="region of interest" description="Disordered" evidence="11">
    <location>
        <begin position="385"/>
        <end position="411"/>
    </location>
</feature>
<keyword evidence="6" id="KW-0812">Transmembrane</keyword>
<dbReference type="CDD" id="cd24017">
    <property type="entry name" value="ASKHA_T2SSL_N"/>
    <property type="match status" value="1"/>
</dbReference>
<dbReference type="InterPro" id="IPR043129">
    <property type="entry name" value="ATPase_NBD"/>
</dbReference>
<keyword evidence="8" id="KW-1133">Transmembrane helix</keyword>
<keyword evidence="3 10" id="KW-0813">Transport</keyword>
<evidence type="ECO:0000256" key="10">
    <source>
        <dbReference type="PIRNR" id="PIRNR015761"/>
    </source>
</evidence>
<evidence type="ECO:0000256" key="1">
    <source>
        <dbReference type="ARBA" id="ARBA00004377"/>
    </source>
</evidence>
<dbReference type="Gene3D" id="3.30.420.380">
    <property type="match status" value="1"/>
</dbReference>
<proteinExistence type="inferred from homology"/>
<dbReference type="NCBIfam" id="TIGR01709">
    <property type="entry name" value="typeII_sec_gspL"/>
    <property type="match status" value="1"/>
</dbReference>
<evidence type="ECO:0000259" key="13">
    <source>
        <dbReference type="Pfam" id="PF12693"/>
    </source>
</evidence>
<dbReference type="InterPro" id="IPR024230">
    <property type="entry name" value="GspL_cyto_dom"/>
</dbReference>
<reference evidence="14" key="1">
    <citation type="journal article" date="2014" name="Int. J. Syst. Evol. Microbiol.">
        <title>Complete genome sequence of Corynebacterium casei LMG S-19264T (=DSM 44701T), isolated from a smear-ripened cheese.</title>
        <authorList>
            <consortium name="US DOE Joint Genome Institute (JGI-PGF)"/>
            <person name="Walter F."/>
            <person name="Albersmeier A."/>
            <person name="Kalinowski J."/>
            <person name="Ruckert C."/>
        </authorList>
    </citation>
    <scope>NUCLEOTIDE SEQUENCE</scope>
    <source>
        <strain evidence="14">KCTC 42731</strain>
    </source>
</reference>
<keyword evidence="9" id="KW-0472">Membrane</keyword>
<dbReference type="AlphaFoldDB" id="A0A919ENB3"/>
<dbReference type="Pfam" id="PF12693">
    <property type="entry name" value="GspL_C"/>
    <property type="match status" value="1"/>
</dbReference>
<dbReference type="PIRSF" id="PIRSF015761">
    <property type="entry name" value="Protein_L"/>
    <property type="match status" value="1"/>
</dbReference>
<evidence type="ECO:0000256" key="9">
    <source>
        <dbReference type="ARBA" id="ARBA00023136"/>
    </source>
</evidence>
<dbReference type="InterPro" id="IPR025691">
    <property type="entry name" value="GspL_pp_dom"/>
</dbReference>
<dbReference type="Gene3D" id="3.30.1360.100">
    <property type="entry name" value="General secretion pathway protein M, EpsM"/>
    <property type="match status" value="1"/>
</dbReference>
<protein>
    <recommendedName>
        <fullName evidence="10">Type II secretion system protein L</fullName>
        <shortName evidence="10">T2SS protein L</shortName>
    </recommendedName>
</protein>
<dbReference type="Pfam" id="PF05134">
    <property type="entry name" value="T2SSL"/>
    <property type="match status" value="1"/>
</dbReference>
<accession>A0A919ENB3</accession>
<name>A0A919ENB3_9GAMM</name>
<dbReference type="InterPro" id="IPR007812">
    <property type="entry name" value="T2SS_protein-GspL"/>
</dbReference>
<dbReference type="RefSeq" id="WP_189773705.1">
    <property type="nucleotide sequence ID" value="NZ_BNCK01000010.1"/>
</dbReference>
<keyword evidence="15" id="KW-1185">Reference proteome</keyword>
<evidence type="ECO:0000256" key="3">
    <source>
        <dbReference type="ARBA" id="ARBA00022448"/>
    </source>
</evidence>
<dbReference type="Gene3D" id="3.30.420.370">
    <property type="match status" value="1"/>
</dbReference>